<proteinExistence type="predicted"/>
<dbReference type="EMBL" id="LAVV01011635">
    <property type="protein sequence ID" value="KNZ47545.1"/>
    <property type="molecule type" value="Genomic_DNA"/>
</dbReference>
<name>A0A0L6UIB4_9BASI</name>
<organism evidence="1 2">
    <name type="scientific">Puccinia sorghi</name>
    <dbReference type="NCBI Taxonomy" id="27349"/>
    <lineage>
        <taxon>Eukaryota</taxon>
        <taxon>Fungi</taxon>
        <taxon>Dikarya</taxon>
        <taxon>Basidiomycota</taxon>
        <taxon>Pucciniomycotina</taxon>
        <taxon>Pucciniomycetes</taxon>
        <taxon>Pucciniales</taxon>
        <taxon>Pucciniaceae</taxon>
        <taxon>Puccinia</taxon>
    </lineage>
</organism>
<accession>A0A0L6UIB4</accession>
<dbReference type="VEuPathDB" id="FungiDB:VP01_6324g2"/>
<sequence>MLDEEVSFDEEITKSNDRSSIQGMRRRVVVDLALVSNIFILINTGLELNLITPKAAANNNLHLFPLPRPTKVNLVQLNGSADPLFLTHGATILLEDPHSEITFQGVQLKVGSMSGEHDLILGTPLLVSVQSLHFYCQSLYSL</sequence>
<dbReference type="OrthoDB" id="775972at2759"/>
<dbReference type="Proteomes" id="UP000037035">
    <property type="component" value="Unassembled WGS sequence"/>
</dbReference>
<dbReference type="AlphaFoldDB" id="A0A0L6UIB4"/>
<reference evidence="1 2" key="1">
    <citation type="submission" date="2015-08" db="EMBL/GenBank/DDBJ databases">
        <title>Next Generation Sequencing and Analysis of the Genome of Puccinia sorghi L Schw, the Causal Agent of Maize Common Rust.</title>
        <authorList>
            <person name="Rochi L."/>
            <person name="Burguener G."/>
            <person name="Darino M."/>
            <person name="Turjanski A."/>
            <person name="Kreff E."/>
            <person name="Dieguez M.J."/>
            <person name="Sacco F."/>
        </authorList>
    </citation>
    <scope>NUCLEOTIDE SEQUENCE [LARGE SCALE GENOMIC DNA]</scope>
    <source>
        <strain evidence="1 2">RO10H11247</strain>
    </source>
</reference>
<keyword evidence="2" id="KW-1185">Reference proteome</keyword>
<evidence type="ECO:0000313" key="1">
    <source>
        <dbReference type="EMBL" id="KNZ47545.1"/>
    </source>
</evidence>
<gene>
    <name evidence="1" type="ORF">VP01_6324g2</name>
</gene>
<comment type="caution">
    <text evidence="1">The sequence shown here is derived from an EMBL/GenBank/DDBJ whole genome shotgun (WGS) entry which is preliminary data.</text>
</comment>
<protein>
    <submittedName>
        <fullName evidence="1">Uncharacterized protein</fullName>
    </submittedName>
</protein>
<evidence type="ECO:0000313" key="2">
    <source>
        <dbReference type="Proteomes" id="UP000037035"/>
    </source>
</evidence>